<dbReference type="GO" id="GO:0009288">
    <property type="term" value="C:bacterial-type flagellum"/>
    <property type="evidence" value="ECO:0007669"/>
    <property type="project" value="InterPro"/>
</dbReference>
<dbReference type="SUPFAM" id="SSF64518">
    <property type="entry name" value="Phase 1 flagellin"/>
    <property type="match status" value="1"/>
</dbReference>
<sequence>MMRITTNGTLRMYKSNLMQTTGSLNSAMTKLMTQRNFNSYASSPAAATRAFKIHSSLNATRVQAANNETVKNKFDTAYQVLDIVGSDIADSMAKIPALEGLNGPNETNVNELGKVLRSGAEAIVQSMNSQYDSKFLFGGADTENPPFAIEPGSDGKSYITFRGVRIDDPNTLDDEYLDENGKPVPKPDGTGNYTNKEMLDKWNEETQFVDIGLGFKLDGNGDVVDSTAFDSALSGIDFIGYGVDDEGDPQNMASLMLRMAEIFERYDTESCEWGEEGDYAQAQELLNKMNDSRDNVIQKWSALSAESTFLNTNATQLETTFASLNTERSTIEDIDMIDTITELSWAQVCYSAALQVGTSVIPQSLMDYLK</sequence>
<proteinExistence type="predicted"/>
<evidence type="ECO:0008006" key="4">
    <source>
        <dbReference type="Google" id="ProtNLM"/>
    </source>
</evidence>
<dbReference type="GO" id="GO:0005198">
    <property type="term" value="F:structural molecule activity"/>
    <property type="evidence" value="ECO:0007669"/>
    <property type="project" value="InterPro"/>
</dbReference>
<dbReference type="EMBL" id="DVJM01000157">
    <property type="protein sequence ID" value="HIS79223.1"/>
    <property type="molecule type" value="Genomic_DNA"/>
</dbReference>
<evidence type="ECO:0000313" key="3">
    <source>
        <dbReference type="Proteomes" id="UP000824141"/>
    </source>
</evidence>
<dbReference type="AlphaFoldDB" id="A0A9D1K3I6"/>
<comment type="caution">
    <text evidence="2">The sequence shown here is derived from an EMBL/GenBank/DDBJ whole genome shotgun (WGS) entry which is preliminary data.</text>
</comment>
<dbReference type="Proteomes" id="UP000824141">
    <property type="component" value="Unassembled WGS sequence"/>
</dbReference>
<accession>A0A9D1K3I6</accession>
<dbReference type="PANTHER" id="PTHR42792">
    <property type="entry name" value="FLAGELLIN"/>
    <property type="match status" value="1"/>
</dbReference>
<evidence type="ECO:0000256" key="1">
    <source>
        <dbReference type="SAM" id="MobiDB-lite"/>
    </source>
</evidence>
<reference evidence="2" key="1">
    <citation type="submission" date="2020-10" db="EMBL/GenBank/DDBJ databases">
        <authorList>
            <person name="Gilroy R."/>
        </authorList>
    </citation>
    <scope>NUCLEOTIDE SEQUENCE</scope>
    <source>
        <strain evidence="2">6086</strain>
    </source>
</reference>
<organism evidence="2 3">
    <name type="scientific">Candidatus Caccousia stercoris</name>
    <dbReference type="NCBI Taxonomy" id="2840723"/>
    <lineage>
        <taxon>Bacteria</taxon>
        <taxon>Bacillati</taxon>
        <taxon>Bacillota</taxon>
        <taxon>Clostridia</taxon>
        <taxon>Eubacteriales</taxon>
        <taxon>Oscillospiraceae</taxon>
        <taxon>Oscillospiraceae incertae sedis</taxon>
        <taxon>Candidatus Caccousia</taxon>
    </lineage>
</organism>
<evidence type="ECO:0000313" key="2">
    <source>
        <dbReference type="EMBL" id="HIS79223.1"/>
    </source>
</evidence>
<protein>
    <recommendedName>
        <fullName evidence="4">Flagellin</fullName>
    </recommendedName>
</protein>
<feature type="region of interest" description="Disordered" evidence="1">
    <location>
        <begin position="170"/>
        <end position="192"/>
    </location>
</feature>
<name>A0A9D1K3I6_9FIRM</name>
<dbReference type="Gene3D" id="1.20.1330.10">
    <property type="entry name" value="f41 fragment of flagellin, N-terminal domain"/>
    <property type="match status" value="1"/>
</dbReference>
<dbReference type="PANTHER" id="PTHR42792:SF1">
    <property type="entry name" value="FLAGELLAR HOOK-ASSOCIATED PROTEIN 3"/>
    <property type="match status" value="1"/>
</dbReference>
<dbReference type="InterPro" id="IPR001492">
    <property type="entry name" value="Flagellin"/>
</dbReference>
<reference evidence="2" key="2">
    <citation type="journal article" date="2021" name="PeerJ">
        <title>Extensive microbial diversity within the chicken gut microbiome revealed by metagenomics and culture.</title>
        <authorList>
            <person name="Gilroy R."/>
            <person name="Ravi A."/>
            <person name="Getino M."/>
            <person name="Pursley I."/>
            <person name="Horton D.L."/>
            <person name="Alikhan N.F."/>
            <person name="Baker D."/>
            <person name="Gharbi K."/>
            <person name="Hall N."/>
            <person name="Watson M."/>
            <person name="Adriaenssens E.M."/>
            <person name="Foster-Nyarko E."/>
            <person name="Jarju S."/>
            <person name="Secka A."/>
            <person name="Antonio M."/>
            <person name="Oren A."/>
            <person name="Chaudhuri R.R."/>
            <person name="La Ragione R."/>
            <person name="Hildebrand F."/>
            <person name="Pallen M.J."/>
        </authorList>
    </citation>
    <scope>NUCLEOTIDE SEQUENCE</scope>
    <source>
        <strain evidence="2">6086</strain>
    </source>
</reference>
<gene>
    <name evidence="2" type="ORF">IAD03_07610</name>
</gene>